<dbReference type="PANTHER" id="PTHR44154">
    <property type="entry name" value="QUINONE OXIDOREDUCTASE"/>
    <property type="match status" value="1"/>
</dbReference>
<evidence type="ECO:0000256" key="1">
    <source>
        <dbReference type="ARBA" id="ARBA00022857"/>
    </source>
</evidence>
<dbReference type="Proteomes" id="UP001596527">
    <property type="component" value="Unassembled WGS sequence"/>
</dbReference>
<dbReference type="InterPro" id="IPR013154">
    <property type="entry name" value="ADH-like_N"/>
</dbReference>
<evidence type="ECO:0000313" key="4">
    <source>
        <dbReference type="Proteomes" id="UP001596527"/>
    </source>
</evidence>
<proteinExistence type="predicted"/>
<sequence length="341" mass="34580">MANATTGTTTMRALLLDRPGAPSTLRVGEAPIPQPGPGELRIRVRACGLNPVDVGTASAGNSAWRWPHIPGLDAAGEVDVVGAGVRGFSPGQRVVFHGDLRREGGFAEYVVTAADVVATIPDGVDAATAAALPCAGMTAYQAIHRRLRLGAGQTVFITAGSGGVGGFAVQLAHRIGARVLTSTSAGNRGAVRNLGADEVIDYRAEDVPARIRELTGGRGVDAIVDTLGSDSATAGLLLLVHGGGLAAIAGRPDWNAVPEFTTAPSVHEIALGAAHSHGDAVARSHLAGDLAVLLSLVAEGSLDPMLSERVPLAGVPAALARLATRHGRGKTVYAEDAASGR</sequence>
<evidence type="ECO:0000259" key="2">
    <source>
        <dbReference type="SMART" id="SM00829"/>
    </source>
</evidence>
<dbReference type="InterPro" id="IPR036291">
    <property type="entry name" value="NAD(P)-bd_dom_sf"/>
</dbReference>
<dbReference type="CDD" id="cd08271">
    <property type="entry name" value="MDR5"/>
    <property type="match status" value="1"/>
</dbReference>
<dbReference type="SUPFAM" id="SSF50129">
    <property type="entry name" value="GroES-like"/>
    <property type="match status" value="1"/>
</dbReference>
<keyword evidence="1" id="KW-0521">NADP</keyword>
<keyword evidence="4" id="KW-1185">Reference proteome</keyword>
<reference evidence="4" key="1">
    <citation type="journal article" date="2019" name="Int. J. Syst. Evol. Microbiol.">
        <title>The Global Catalogue of Microorganisms (GCM) 10K type strain sequencing project: providing services to taxonomists for standard genome sequencing and annotation.</title>
        <authorList>
            <consortium name="The Broad Institute Genomics Platform"/>
            <consortium name="The Broad Institute Genome Sequencing Center for Infectious Disease"/>
            <person name="Wu L."/>
            <person name="Ma J."/>
        </authorList>
    </citation>
    <scope>NUCLEOTIDE SEQUENCE [LARGE SCALE GENOMIC DNA]</scope>
    <source>
        <strain evidence="4">CCUG 56698</strain>
    </source>
</reference>
<evidence type="ECO:0000313" key="3">
    <source>
        <dbReference type="EMBL" id="MFC7580708.1"/>
    </source>
</evidence>
<organism evidence="3 4">
    <name type="scientific">Schaalia naturae</name>
    <dbReference type="NCBI Taxonomy" id="635203"/>
    <lineage>
        <taxon>Bacteria</taxon>
        <taxon>Bacillati</taxon>
        <taxon>Actinomycetota</taxon>
        <taxon>Actinomycetes</taxon>
        <taxon>Actinomycetales</taxon>
        <taxon>Actinomycetaceae</taxon>
        <taxon>Schaalia</taxon>
    </lineage>
</organism>
<dbReference type="InterPro" id="IPR011032">
    <property type="entry name" value="GroES-like_sf"/>
</dbReference>
<dbReference type="Pfam" id="PF08240">
    <property type="entry name" value="ADH_N"/>
    <property type="match status" value="1"/>
</dbReference>
<dbReference type="SUPFAM" id="SSF51735">
    <property type="entry name" value="NAD(P)-binding Rossmann-fold domains"/>
    <property type="match status" value="1"/>
</dbReference>
<protein>
    <submittedName>
        <fullName evidence="3">Zinc-binding dehydrogenase</fullName>
    </submittedName>
</protein>
<comment type="caution">
    <text evidence="3">The sequence shown here is derived from an EMBL/GenBank/DDBJ whole genome shotgun (WGS) entry which is preliminary data.</text>
</comment>
<gene>
    <name evidence="3" type="ORF">ACFQWG_05740</name>
</gene>
<accession>A0ABW2SME3</accession>
<dbReference type="Gene3D" id="3.40.50.720">
    <property type="entry name" value="NAD(P)-binding Rossmann-like Domain"/>
    <property type="match status" value="1"/>
</dbReference>
<dbReference type="Pfam" id="PF13602">
    <property type="entry name" value="ADH_zinc_N_2"/>
    <property type="match status" value="1"/>
</dbReference>
<dbReference type="Gene3D" id="3.90.180.10">
    <property type="entry name" value="Medium-chain alcohol dehydrogenases, catalytic domain"/>
    <property type="match status" value="1"/>
</dbReference>
<dbReference type="PANTHER" id="PTHR44154:SF1">
    <property type="entry name" value="QUINONE OXIDOREDUCTASE"/>
    <property type="match status" value="1"/>
</dbReference>
<dbReference type="RefSeq" id="WP_380973045.1">
    <property type="nucleotide sequence ID" value="NZ_JBHTEF010000001.1"/>
</dbReference>
<dbReference type="SMART" id="SM00829">
    <property type="entry name" value="PKS_ER"/>
    <property type="match status" value="1"/>
</dbReference>
<dbReference type="EMBL" id="JBHTEF010000001">
    <property type="protein sequence ID" value="MFC7580708.1"/>
    <property type="molecule type" value="Genomic_DNA"/>
</dbReference>
<feature type="domain" description="Enoyl reductase (ER)" evidence="2">
    <location>
        <begin position="20"/>
        <end position="333"/>
    </location>
</feature>
<name>A0ABW2SME3_9ACTO</name>
<dbReference type="InterPro" id="IPR051603">
    <property type="entry name" value="Zinc-ADH_QOR/CCCR"/>
</dbReference>
<dbReference type="InterPro" id="IPR020843">
    <property type="entry name" value="ER"/>
</dbReference>